<gene>
    <name evidence="4" type="ORF">MNBD_GAMMA02-235</name>
</gene>
<dbReference type="InterPro" id="IPR005025">
    <property type="entry name" value="FMN_Rdtase-like_dom"/>
</dbReference>
<evidence type="ECO:0000259" key="3">
    <source>
        <dbReference type="Pfam" id="PF03358"/>
    </source>
</evidence>
<keyword evidence="1" id="KW-0285">Flavoprotein</keyword>
<dbReference type="EMBL" id="UOFA01000303">
    <property type="protein sequence ID" value="VAW46748.1"/>
    <property type="molecule type" value="Genomic_DNA"/>
</dbReference>
<reference evidence="4" key="1">
    <citation type="submission" date="2018-06" db="EMBL/GenBank/DDBJ databases">
        <authorList>
            <person name="Zhirakovskaya E."/>
        </authorList>
    </citation>
    <scope>NUCLEOTIDE SEQUENCE</scope>
</reference>
<dbReference type="PANTHER" id="PTHR43278">
    <property type="entry name" value="NAD(P)H-DEPENDENT FMN-CONTAINING OXIDOREDUCTASE YWQN-RELATED"/>
    <property type="match status" value="1"/>
</dbReference>
<feature type="domain" description="NADPH-dependent FMN reductase-like" evidence="3">
    <location>
        <begin position="1"/>
        <end position="149"/>
    </location>
</feature>
<dbReference type="Gene3D" id="3.40.50.360">
    <property type="match status" value="1"/>
</dbReference>
<dbReference type="InterPro" id="IPR051796">
    <property type="entry name" value="ISF_SsuE-like"/>
</dbReference>
<dbReference type="GO" id="GO:0016491">
    <property type="term" value="F:oxidoreductase activity"/>
    <property type="evidence" value="ECO:0007669"/>
    <property type="project" value="InterPro"/>
</dbReference>
<evidence type="ECO:0000313" key="4">
    <source>
        <dbReference type="EMBL" id="VAW46748.1"/>
    </source>
</evidence>
<organism evidence="4">
    <name type="scientific">hydrothermal vent metagenome</name>
    <dbReference type="NCBI Taxonomy" id="652676"/>
    <lineage>
        <taxon>unclassified sequences</taxon>
        <taxon>metagenomes</taxon>
        <taxon>ecological metagenomes</taxon>
    </lineage>
</organism>
<keyword evidence="2" id="KW-0288">FMN</keyword>
<dbReference type="InterPro" id="IPR029039">
    <property type="entry name" value="Flavoprotein-like_sf"/>
</dbReference>
<proteinExistence type="predicted"/>
<name>A0A3B0VSW4_9ZZZZ</name>
<dbReference type="Pfam" id="PF03358">
    <property type="entry name" value="FMN_red"/>
    <property type="match status" value="1"/>
</dbReference>
<dbReference type="SUPFAM" id="SSF52218">
    <property type="entry name" value="Flavoproteins"/>
    <property type="match status" value="1"/>
</dbReference>
<sequence length="165" mass="18879">MKGIIIMGSSRSDGDTAAVAKELATLTDFEVLDLNSIEFSDYDYQSRNSGDDFLPTVRRIVTDFDHIIWLTPVYWYSMSALMKRFIDRISDCLRIEKDTGRKFRGMSMSLVSVSNDVRNEGFDTPFKLTAEYLGMNYLGDQHVIVSQDHDINKQLSATVRRLKNC</sequence>
<protein>
    <recommendedName>
        <fullName evidence="3">NADPH-dependent FMN reductase-like domain-containing protein</fullName>
    </recommendedName>
</protein>
<dbReference type="AlphaFoldDB" id="A0A3B0VSW4"/>
<evidence type="ECO:0000256" key="1">
    <source>
        <dbReference type="ARBA" id="ARBA00022630"/>
    </source>
</evidence>
<evidence type="ECO:0000256" key="2">
    <source>
        <dbReference type="ARBA" id="ARBA00022643"/>
    </source>
</evidence>
<accession>A0A3B0VSW4</accession>
<dbReference type="PANTHER" id="PTHR43278:SF4">
    <property type="entry name" value="NAD(P)H-DEPENDENT FMN-CONTAINING OXIDOREDUCTASE YWQN-RELATED"/>
    <property type="match status" value="1"/>
</dbReference>